<feature type="region of interest" description="Disordered" evidence="4">
    <location>
        <begin position="130"/>
        <end position="159"/>
    </location>
</feature>
<dbReference type="InterPro" id="IPR002068">
    <property type="entry name" value="A-crystallin/Hsp20_dom"/>
</dbReference>
<dbReference type="EMBL" id="JAAIYP010000011">
    <property type="protein sequence ID" value="NFV79165.1"/>
    <property type="molecule type" value="Genomic_DNA"/>
</dbReference>
<feature type="domain" description="SHSP" evidence="5">
    <location>
        <begin position="30"/>
        <end position="141"/>
    </location>
</feature>
<dbReference type="InterPro" id="IPR037913">
    <property type="entry name" value="ACD_IbpA/B"/>
</dbReference>
<keyword evidence="1" id="KW-0346">Stress response</keyword>
<evidence type="ECO:0000256" key="1">
    <source>
        <dbReference type="ARBA" id="ARBA00023016"/>
    </source>
</evidence>
<evidence type="ECO:0000313" key="6">
    <source>
        <dbReference type="EMBL" id="NFV79165.1"/>
    </source>
</evidence>
<dbReference type="Pfam" id="PF00011">
    <property type="entry name" value="HSP20"/>
    <property type="match status" value="1"/>
</dbReference>
<accession>A0A7C9QS16</accession>
<protein>
    <submittedName>
        <fullName evidence="6">Hsp20 family protein</fullName>
    </submittedName>
</protein>
<proteinExistence type="inferred from homology"/>
<evidence type="ECO:0000313" key="7">
    <source>
        <dbReference type="Proteomes" id="UP000480684"/>
    </source>
</evidence>
<dbReference type="Proteomes" id="UP000480684">
    <property type="component" value="Unassembled WGS sequence"/>
</dbReference>
<dbReference type="AlphaFoldDB" id="A0A7C9QS16"/>
<evidence type="ECO:0000256" key="2">
    <source>
        <dbReference type="PROSITE-ProRule" id="PRU00285"/>
    </source>
</evidence>
<dbReference type="SUPFAM" id="SSF49764">
    <property type="entry name" value="HSP20-like chaperones"/>
    <property type="match status" value="1"/>
</dbReference>
<dbReference type="PROSITE" id="PS01031">
    <property type="entry name" value="SHSP"/>
    <property type="match status" value="1"/>
</dbReference>
<evidence type="ECO:0000256" key="3">
    <source>
        <dbReference type="RuleBase" id="RU003616"/>
    </source>
</evidence>
<dbReference type="Gene3D" id="2.60.40.790">
    <property type="match status" value="1"/>
</dbReference>
<gene>
    <name evidence="6" type="ORF">G4223_03425</name>
</gene>
<comment type="caution">
    <text evidence="6">The sequence shown here is derived from an EMBL/GenBank/DDBJ whole genome shotgun (WGS) entry which is preliminary data.</text>
</comment>
<name>A0A7C9QS16_9PROT</name>
<feature type="compositionally biased region" description="Basic and acidic residues" evidence="4">
    <location>
        <begin position="149"/>
        <end position="159"/>
    </location>
</feature>
<sequence length="159" mass="17830">MRAFDLSPLLRSTVGFDHLSRMLDAAQRLDDTAFSYPPYNIEKLSEDDYRITMAVAGFAESDLDITVHDHTLTISGKARHEDESAKYLHRGIAGRSFERRFELAEFIRVEGANLTNGLLHVTLKREVPEQKKPRTIAIETAPPPAPQAIEDRTAPDKAA</sequence>
<dbReference type="CDD" id="cd06470">
    <property type="entry name" value="ACD_IbpA-B_like"/>
    <property type="match status" value="1"/>
</dbReference>
<reference evidence="6 7" key="1">
    <citation type="submission" date="2020-02" db="EMBL/GenBank/DDBJ databases">
        <authorList>
            <person name="Dziuba M."/>
            <person name="Kuznetsov B."/>
            <person name="Mardanov A."/>
            <person name="Ravin N."/>
            <person name="Grouzdev D."/>
        </authorList>
    </citation>
    <scope>NUCLEOTIDE SEQUENCE [LARGE SCALE GENOMIC DNA]</scope>
    <source>
        <strain evidence="6 7">SpK</strain>
    </source>
</reference>
<dbReference type="RefSeq" id="WP_163675042.1">
    <property type="nucleotide sequence ID" value="NZ_JAAIYP010000011.1"/>
</dbReference>
<evidence type="ECO:0000256" key="4">
    <source>
        <dbReference type="SAM" id="MobiDB-lite"/>
    </source>
</evidence>
<keyword evidence="7" id="KW-1185">Reference proteome</keyword>
<organism evidence="6 7">
    <name type="scientific">Magnetospirillum aberrantis SpK</name>
    <dbReference type="NCBI Taxonomy" id="908842"/>
    <lineage>
        <taxon>Bacteria</taxon>
        <taxon>Pseudomonadati</taxon>
        <taxon>Pseudomonadota</taxon>
        <taxon>Alphaproteobacteria</taxon>
        <taxon>Rhodospirillales</taxon>
        <taxon>Rhodospirillaceae</taxon>
        <taxon>Magnetospirillum</taxon>
    </lineage>
</organism>
<evidence type="ECO:0000259" key="5">
    <source>
        <dbReference type="PROSITE" id="PS01031"/>
    </source>
</evidence>
<dbReference type="PANTHER" id="PTHR47062:SF1">
    <property type="entry name" value="SMALL HEAT SHOCK PROTEIN IBPA"/>
    <property type="match status" value="1"/>
</dbReference>
<comment type="similarity">
    <text evidence="2 3">Belongs to the small heat shock protein (HSP20) family.</text>
</comment>
<dbReference type="PANTHER" id="PTHR47062">
    <property type="match status" value="1"/>
</dbReference>
<dbReference type="InterPro" id="IPR008978">
    <property type="entry name" value="HSP20-like_chaperone"/>
</dbReference>